<dbReference type="FunCoup" id="I4YE92">
    <property type="interactions" value="344"/>
</dbReference>
<dbReference type="Pfam" id="PF14560">
    <property type="entry name" value="Ubiquitin_2"/>
    <property type="match status" value="1"/>
</dbReference>
<evidence type="ECO:0000313" key="7">
    <source>
        <dbReference type="EMBL" id="EIM22284.1"/>
    </source>
</evidence>
<dbReference type="PROSITE" id="PS50245">
    <property type="entry name" value="CAP_GLY_2"/>
    <property type="match status" value="1"/>
</dbReference>
<dbReference type="OMA" id="AWKKKMQ"/>
<dbReference type="InterPro" id="IPR000938">
    <property type="entry name" value="CAP-Gly_domain"/>
</dbReference>
<sequence length="226" mass="25504">MSLVNVFVTSPDTHSERRFLRNITLSELRARLEPIVGIPSQNQTLTLDGVLLMNMNLSLVDAGVRELSTLTVGDITDEKNERGGQYTDVSQVEKYDMTDEEYKNRSDTVLAYKKANEIGRFSKAAAEAEKEPLPEHIKVNDRCKIHPSTAGEIERLGHVRYVGKTSFSPGNWIGVELDEPVGKNDGCIQGKRYFECKQKYGSFVKPDRVEIGEFEDEELLSDLEEM</sequence>
<gene>
    <name evidence="7" type="ORF">WALSEDRAFT_37023</name>
</gene>
<dbReference type="GO" id="GO:0005829">
    <property type="term" value="C:cytosol"/>
    <property type="evidence" value="ECO:0007669"/>
    <property type="project" value="UniProtKB-ARBA"/>
</dbReference>
<dbReference type="PROSITE" id="PS50053">
    <property type="entry name" value="UBIQUITIN_2"/>
    <property type="match status" value="1"/>
</dbReference>
<dbReference type="SMART" id="SM01052">
    <property type="entry name" value="CAP_GLY"/>
    <property type="match status" value="1"/>
</dbReference>
<dbReference type="KEGG" id="wse:WALSEDRAFT_37023"/>
<dbReference type="EMBL" id="JH668228">
    <property type="protein sequence ID" value="EIM22284.1"/>
    <property type="molecule type" value="Genomic_DNA"/>
</dbReference>
<dbReference type="GO" id="GO:0005634">
    <property type="term" value="C:nucleus"/>
    <property type="evidence" value="ECO:0007669"/>
    <property type="project" value="TreeGrafter"/>
</dbReference>
<comment type="subcellular location">
    <subcellularLocation>
        <location evidence="1">Cytoplasm</location>
    </subcellularLocation>
</comment>
<dbReference type="SUPFAM" id="SSF54236">
    <property type="entry name" value="Ubiquitin-like"/>
    <property type="match status" value="1"/>
</dbReference>
<comment type="similarity">
    <text evidence="4">Belongs to the TBCB family.</text>
</comment>
<organism evidence="7 8">
    <name type="scientific">Wallemia mellicola (strain ATCC MYA-4683 / CBS 633.66)</name>
    <name type="common">Wallemia sebi (CBS 633.66)</name>
    <dbReference type="NCBI Taxonomy" id="671144"/>
    <lineage>
        <taxon>Eukaryota</taxon>
        <taxon>Fungi</taxon>
        <taxon>Dikarya</taxon>
        <taxon>Basidiomycota</taxon>
        <taxon>Wallemiomycotina</taxon>
        <taxon>Wallemiomycetes</taxon>
        <taxon>Wallemiales</taxon>
        <taxon>Wallemiaceae</taxon>
        <taxon>Wallemia</taxon>
    </lineage>
</organism>
<keyword evidence="2" id="KW-0963">Cytoplasm</keyword>
<evidence type="ECO:0000256" key="3">
    <source>
        <dbReference type="ARBA" id="ARBA00023186"/>
    </source>
</evidence>
<dbReference type="Gene3D" id="3.10.20.90">
    <property type="entry name" value="Phosphatidylinositol 3-kinase Catalytic Subunit, Chain A, domain 1"/>
    <property type="match status" value="1"/>
</dbReference>
<dbReference type="GO" id="GO:0031122">
    <property type="term" value="P:cytoplasmic microtubule organization"/>
    <property type="evidence" value="ECO:0007669"/>
    <property type="project" value="TreeGrafter"/>
</dbReference>
<dbReference type="OrthoDB" id="5295208at2759"/>
<proteinExistence type="inferred from homology"/>
<dbReference type="Proteomes" id="UP000005242">
    <property type="component" value="Unassembled WGS sequence"/>
</dbReference>
<dbReference type="GO" id="GO:0035371">
    <property type="term" value="C:microtubule plus-end"/>
    <property type="evidence" value="ECO:0007669"/>
    <property type="project" value="TreeGrafter"/>
</dbReference>
<keyword evidence="3" id="KW-0143">Chaperone</keyword>
<dbReference type="PROSITE" id="PS00845">
    <property type="entry name" value="CAP_GLY_1"/>
    <property type="match status" value="1"/>
</dbReference>
<feature type="domain" description="Ubiquitin-like" evidence="5">
    <location>
        <begin position="4"/>
        <end position="72"/>
    </location>
</feature>
<dbReference type="STRING" id="671144.I4YE92"/>
<dbReference type="PANTHER" id="PTHR18916:SF85">
    <property type="entry name" value="TUBULIN-FOLDING COFACTOR B"/>
    <property type="match status" value="1"/>
</dbReference>
<evidence type="ECO:0000256" key="2">
    <source>
        <dbReference type="ARBA" id="ARBA00022490"/>
    </source>
</evidence>
<dbReference type="SUPFAM" id="SSF74924">
    <property type="entry name" value="Cap-Gly domain"/>
    <property type="match status" value="1"/>
</dbReference>
<evidence type="ECO:0000259" key="5">
    <source>
        <dbReference type="PROSITE" id="PS50053"/>
    </source>
</evidence>
<evidence type="ECO:0000259" key="6">
    <source>
        <dbReference type="PROSITE" id="PS50245"/>
    </source>
</evidence>
<dbReference type="PANTHER" id="PTHR18916">
    <property type="entry name" value="DYNACTIN 1-RELATED MICROTUBULE-BINDING"/>
    <property type="match status" value="1"/>
</dbReference>
<evidence type="ECO:0000313" key="8">
    <source>
        <dbReference type="Proteomes" id="UP000005242"/>
    </source>
</evidence>
<protein>
    <recommendedName>
        <fullName evidence="9">CAP-Gly domain-containing protein</fullName>
    </recommendedName>
</protein>
<dbReference type="Pfam" id="PF01302">
    <property type="entry name" value="CAP_GLY"/>
    <property type="match status" value="1"/>
</dbReference>
<keyword evidence="8" id="KW-1185">Reference proteome</keyword>
<dbReference type="InterPro" id="IPR036859">
    <property type="entry name" value="CAP-Gly_dom_sf"/>
</dbReference>
<dbReference type="InterPro" id="IPR029071">
    <property type="entry name" value="Ubiquitin-like_domsf"/>
</dbReference>
<dbReference type="HOGENOM" id="CLU_067577_2_0_1"/>
<feature type="domain" description="CAP-Gly" evidence="6">
    <location>
        <begin position="163"/>
        <end position="205"/>
    </location>
</feature>
<accession>I4YE92</accession>
<dbReference type="RefSeq" id="XP_006957544.1">
    <property type="nucleotide sequence ID" value="XM_006957482.1"/>
</dbReference>
<reference evidence="7 8" key="1">
    <citation type="journal article" date="2012" name="Fungal Genet. Biol.">
        <title>The genome of the xerotolerant mold Wallemia sebi reveals adaptations to osmotic stress and suggests cryptic sexual reproduction.</title>
        <authorList>
            <person name="Padamsee M."/>
            <person name="Kumar T.K.A."/>
            <person name="Riley R."/>
            <person name="Binder M."/>
            <person name="Boyd A."/>
            <person name="Calvo A.M."/>
            <person name="Furukawa K."/>
            <person name="Hesse C."/>
            <person name="Hohmann S."/>
            <person name="James T.Y."/>
            <person name="LaButti K."/>
            <person name="Lapidus A."/>
            <person name="Lindquist E."/>
            <person name="Lucas S."/>
            <person name="Miller K."/>
            <person name="Shantappa S."/>
            <person name="Grigoriev I.V."/>
            <person name="Hibbett D.S."/>
            <person name="McLaughlin D.J."/>
            <person name="Spatafora J.W."/>
            <person name="Aime M.C."/>
        </authorList>
    </citation>
    <scope>NUCLEOTIDE SEQUENCE [LARGE SCALE GENOMIC DNA]</scope>
    <source>
        <strain evidence="8">ATCC MYA-4683 / CBS 633.66</strain>
    </source>
</reference>
<dbReference type="AlphaFoldDB" id="I4YE92"/>
<dbReference type="InterPro" id="IPR000626">
    <property type="entry name" value="Ubiquitin-like_dom"/>
</dbReference>
<dbReference type="GeneID" id="18471991"/>
<evidence type="ECO:0008006" key="9">
    <source>
        <dbReference type="Google" id="ProtNLM"/>
    </source>
</evidence>
<evidence type="ECO:0000256" key="1">
    <source>
        <dbReference type="ARBA" id="ARBA00004496"/>
    </source>
</evidence>
<dbReference type="Gene3D" id="2.30.30.190">
    <property type="entry name" value="CAP Gly-rich-like domain"/>
    <property type="match status" value="1"/>
</dbReference>
<evidence type="ECO:0000256" key="4">
    <source>
        <dbReference type="ARBA" id="ARBA00025779"/>
    </source>
</evidence>
<dbReference type="FunFam" id="2.30.30.190:FF:000013">
    <property type="entry name" value="Tubulin-folding cofactor B"/>
    <property type="match status" value="1"/>
</dbReference>
<name>I4YE92_WALMC</name>
<dbReference type="GO" id="GO:0051010">
    <property type="term" value="F:microtubule plus-end binding"/>
    <property type="evidence" value="ECO:0007669"/>
    <property type="project" value="TreeGrafter"/>
</dbReference>
<dbReference type="eggNOG" id="KOG3206">
    <property type="taxonomic scope" value="Eukaryota"/>
</dbReference>
<dbReference type="InParanoid" id="I4YE92"/>